<organism evidence="2 3">
    <name type="scientific">Sphingobacterium corticis</name>
    <dbReference type="NCBI Taxonomy" id="1812823"/>
    <lineage>
        <taxon>Bacteria</taxon>
        <taxon>Pseudomonadati</taxon>
        <taxon>Bacteroidota</taxon>
        <taxon>Sphingobacteriia</taxon>
        <taxon>Sphingobacteriales</taxon>
        <taxon>Sphingobacteriaceae</taxon>
        <taxon>Sphingobacterium</taxon>
    </lineage>
</organism>
<comment type="caution">
    <text evidence="2">The sequence shown here is derived from an EMBL/GenBank/DDBJ whole genome shotgun (WGS) entry which is preliminary data.</text>
</comment>
<dbReference type="EMBL" id="JBHUMA010000004">
    <property type="protein sequence ID" value="MFD2598095.1"/>
    <property type="molecule type" value="Genomic_DNA"/>
</dbReference>
<reference evidence="3" key="1">
    <citation type="journal article" date="2019" name="Int. J. Syst. Evol. Microbiol.">
        <title>The Global Catalogue of Microorganisms (GCM) 10K type strain sequencing project: providing services to taxonomists for standard genome sequencing and annotation.</title>
        <authorList>
            <consortium name="The Broad Institute Genomics Platform"/>
            <consortium name="The Broad Institute Genome Sequencing Center for Infectious Disease"/>
            <person name="Wu L."/>
            <person name="Ma J."/>
        </authorList>
    </citation>
    <scope>NUCLEOTIDE SEQUENCE [LARGE SCALE GENOMIC DNA]</scope>
    <source>
        <strain evidence="3">KCTC 42248</strain>
    </source>
</reference>
<evidence type="ECO:0000256" key="1">
    <source>
        <dbReference type="SAM" id="SignalP"/>
    </source>
</evidence>
<feature type="signal peptide" evidence="1">
    <location>
        <begin position="1"/>
        <end position="18"/>
    </location>
</feature>
<feature type="chain" id="PRO_5046282972" evidence="1">
    <location>
        <begin position="19"/>
        <end position="203"/>
    </location>
</feature>
<dbReference type="InterPro" id="IPR011990">
    <property type="entry name" value="TPR-like_helical_dom_sf"/>
</dbReference>
<sequence length="203" mass="23151">MKTFFIALSLIMCQLAFAQNSYEKAMTEAMQLWEAGKTDEAAAKFERIASVEKKNWLPAYYQSLAYITKSFPLQDQTKRMELLQKATSIINEKQTLGSESEWLVLKAFVLTSEMITDPMNNAQKLSPKIIATYKKAIQADPENPRAIAGLAEFQIQSKRFTGGQTEQDYKDLEKALSLYDKDKTKGAFYPSWGKDRTEKMLTK</sequence>
<keyword evidence="1" id="KW-0732">Signal</keyword>
<dbReference type="SUPFAM" id="SSF48452">
    <property type="entry name" value="TPR-like"/>
    <property type="match status" value="1"/>
</dbReference>
<accession>A0ABW5NI45</accession>
<protein>
    <submittedName>
        <fullName evidence="2">Tetratricopeptide repeat protein</fullName>
    </submittedName>
</protein>
<evidence type="ECO:0000313" key="2">
    <source>
        <dbReference type="EMBL" id="MFD2598095.1"/>
    </source>
</evidence>
<evidence type="ECO:0000313" key="3">
    <source>
        <dbReference type="Proteomes" id="UP001597393"/>
    </source>
</evidence>
<name>A0ABW5NI45_9SPHI</name>
<dbReference type="Gene3D" id="1.25.40.10">
    <property type="entry name" value="Tetratricopeptide repeat domain"/>
    <property type="match status" value="1"/>
</dbReference>
<dbReference type="Proteomes" id="UP001597393">
    <property type="component" value="Unassembled WGS sequence"/>
</dbReference>
<gene>
    <name evidence="2" type="ORF">ACFSQ3_03940</name>
</gene>
<dbReference type="RefSeq" id="WP_380867694.1">
    <property type="nucleotide sequence ID" value="NZ_JBHUMA010000004.1"/>
</dbReference>
<proteinExistence type="predicted"/>
<keyword evidence="3" id="KW-1185">Reference proteome</keyword>